<name>A0ABQ8JK48_DERPT</name>
<reference evidence="1 2" key="2">
    <citation type="journal article" date="2022" name="Mol. Biol. Evol.">
        <title>Comparative Genomics Reveals Insights into the Divergent Evolution of Astigmatic Mites and Household Pest Adaptations.</title>
        <authorList>
            <person name="Xiong Q."/>
            <person name="Wan A.T."/>
            <person name="Liu X."/>
            <person name="Fung C.S."/>
            <person name="Xiao X."/>
            <person name="Malainual N."/>
            <person name="Hou J."/>
            <person name="Wang L."/>
            <person name="Wang M."/>
            <person name="Yang K.Y."/>
            <person name="Cui Y."/>
            <person name="Leung E.L."/>
            <person name="Nong W."/>
            <person name="Shin S.K."/>
            <person name="Au S.W."/>
            <person name="Jeong K.Y."/>
            <person name="Chew F.T."/>
            <person name="Hui J.H."/>
            <person name="Leung T.F."/>
            <person name="Tungtrongchitr A."/>
            <person name="Zhong N."/>
            <person name="Liu Z."/>
            <person name="Tsui S.K."/>
        </authorList>
    </citation>
    <scope>NUCLEOTIDE SEQUENCE [LARGE SCALE GENOMIC DNA]</scope>
    <source>
        <strain evidence="1">Derp</strain>
    </source>
</reference>
<dbReference type="Proteomes" id="UP000887458">
    <property type="component" value="Unassembled WGS sequence"/>
</dbReference>
<accession>A0ABQ8JK48</accession>
<organism evidence="1 2">
    <name type="scientific">Dermatophagoides pteronyssinus</name>
    <name type="common">European house dust mite</name>
    <dbReference type="NCBI Taxonomy" id="6956"/>
    <lineage>
        <taxon>Eukaryota</taxon>
        <taxon>Metazoa</taxon>
        <taxon>Ecdysozoa</taxon>
        <taxon>Arthropoda</taxon>
        <taxon>Chelicerata</taxon>
        <taxon>Arachnida</taxon>
        <taxon>Acari</taxon>
        <taxon>Acariformes</taxon>
        <taxon>Sarcoptiformes</taxon>
        <taxon>Astigmata</taxon>
        <taxon>Psoroptidia</taxon>
        <taxon>Analgoidea</taxon>
        <taxon>Pyroglyphidae</taxon>
        <taxon>Dermatophagoidinae</taxon>
        <taxon>Dermatophagoides</taxon>
    </lineage>
</organism>
<evidence type="ECO:0000313" key="1">
    <source>
        <dbReference type="EMBL" id="KAH9422989.1"/>
    </source>
</evidence>
<reference evidence="1 2" key="1">
    <citation type="journal article" date="2018" name="J. Allergy Clin. Immunol.">
        <title>High-quality assembly of Dermatophagoides pteronyssinus genome and transcriptome reveals a wide range of novel allergens.</title>
        <authorList>
            <person name="Liu X.Y."/>
            <person name="Yang K.Y."/>
            <person name="Wang M.Q."/>
            <person name="Kwok J.S."/>
            <person name="Zeng X."/>
            <person name="Yang Z."/>
            <person name="Xiao X.J."/>
            <person name="Lau C.P."/>
            <person name="Li Y."/>
            <person name="Huang Z.M."/>
            <person name="Ba J.G."/>
            <person name="Yim A.K."/>
            <person name="Ouyang C.Y."/>
            <person name="Ngai S.M."/>
            <person name="Chan T.F."/>
            <person name="Leung E.L."/>
            <person name="Liu L."/>
            <person name="Liu Z.G."/>
            <person name="Tsui S.K."/>
        </authorList>
    </citation>
    <scope>NUCLEOTIDE SEQUENCE [LARGE SCALE GENOMIC DNA]</scope>
    <source>
        <strain evidence="1">Derp</strain>
    </source>
</reference>
<keyword evidence="2" id="KW-1185">Reference proteome</keyword>
<dbReference type="EMBL" id="NJHN03000034">
    <property type="protein sequence ID" value="KAH9422989.1"/>
    <property type="molecule type" value="Genomic_DNA"/>
</dbReference>
<sequence>MSSFSFKNNDNVPFTLTIMSEKKISKTKVSTKIHDCNHVLSMDYTISLCLAADINAKKN</sequence>
<gene>
    <name evidence="1" type="ORF">DERP_007580</name>
</gene>
<evidence type="ECO:0000313" key="2">
    <source>
        <dbReference type="Proteomes" id="UP000887458"/>
    </source>
</evidence>
<proteinExistence type="predicted"/>
<protein>
    <submittedName>
        <fullName evidence="1">Uncharacterized protein</fullName>
    </submittedName>
</protein>
<comment type="caution">
    <text evidence="1">The sequence shown here is derived from an EMBL/GenBank/DDBJ whole genome shotgun (WGS) entry which is preliminary data.</text>
</comment>